<gene>
    <name evidence="6" type="ORF">AWB68_07917</name>
</gene>
<dbReference type="RefSeq" id="WP_087649699.1">
    <property type="nucleotide sequence ID" value="NZ_FCON02000213.1"/>
</dbReference>
<dbReference type="Gene3D" id="3.40.190.290">
    <property type="match status" value="1"/>
</dbReference>
<proteinExistence type="inferred from homology"/>
<comment type="caution">
    <text evidence="6">The sequence shown here is derived from an EMBL/GenBank/DDBJ whole genome shotgun (WGS) entry which is preliminary data.</text>
</comment>
<evidence type="ECO:0000313" key="7">
    <source>
        <dbReference type="Proteomes" id="UP000054770"/>
    </source>
</evidence>
<evidence type="ECO:0000256" key="2">
    <source>
        <dbReference type="ARBA" id="ARBA00023015"/>
    </source>
</evidence>
<dbReference type="GO" id="GO:0003677">
    <property type="term" value="F:DNA binding"/>
    <property type="evidence" value="ECO:0007669"/>
    <property type="project" value="UniProtKB-KW"/>
</dbReference>
<dbReference type="PRINTS" id="PR00039">
    <property type="entry name" value="HTHLYSR"/>
</dbReference>
<dbReference type="PROSITE" id="PS50931">
    <property type="entry name" value="HTH_LYSR"/>
    <property type="match status" value="1"/>
</dbReference>
<dbReference type="AlphaFoldDB" id="A0A158KYC7"/>
<dbReference type="PANTHER" id="PTHR30346:SF28">
    <property type="entry name" value="HTH-TYPE TRANSCRIPTIONAL REGULATOR CYNR"/>
    <property type="match status" value="1"/>
</dbReference>
<keyword evidence="4" id="KW-0804">Transcription</keyword>
<keyword evidence="3" id="KW-0238">DNA-binding</keyword>
<dbReference type="SUPFAM" id="SSF53850">
    <property type="entry name" value="Periplasmic binding protein-like II"/>
    <property type="match status" value="1"/>
</dbReference>
<dbReference type="InterPro" id="IPR005119">
    <property type="entry name" value="LysR_subst-bd"/>
</dbReference>
<keyword evidence="7" id="KW-1185">Reference proteome</keyword>
<comment type="similarity">
    <text evidence="1">Belongs to the LysR transcriptional regulatory family.</text>
</comment>
<dbReference type="Proteomes" id="UP000054770">
    <property type="component" value="Unassembled WGS sequence"/>
</dbReference>
<dbReference type="CDD" id="cd05466">
    <property type="entry name" value="PBP2_LTTR_substrate"/>
    <property type="match status" value="1"/>
</dbReference>
<dbReference type="Gene3D" id="1.10.10.10">
    <property type="entry name" value="Winged helix-like DNA-binding domain superfamily/Winged helix DNA-binding domain"/>
    <property type="match status" value="1"/>
</dbReference>
<protein>
    <submittedName>
        <fullName evidence="6">LysR family transcriptional regulator</fullName>
    </submittedName>
</protein>
<dbReference type="GO" id="GO:0032993">
    <property type="term" value="C:protein-DNA complex"/>
    <property type="evidence" value="ECO:0007669"/>
    <property type="project" value="TreeGrafter"/>
</dbReference>
<organism evidence="6 7">
    <name type="scientific">Caballeronia choica</name>
    <dbReference type="NCBI Taxonomy" id="326476"/>
    <lineage>
        <taxon>Bacteria</taxon>
        <taxon>Pseudomonadati</taxon>
        <taxon>Pseudomonadota</taxon>
        <taxon>Betaproteobacteria</taxon>
        <taxon>Burkholderiales</taxon>
        <taxon>Burkholderiaceae</taxon>
        <taxon>Caballeronia</taxon>
    </lineage>
</organism>
<feature type="domain" description="HTH lysR-type" evidence="5">
    <location>
        <begin position="1"/>
        <end position="58"/>
    </location>
</feature>
<dbReference type="Pfam" id="PF00126">
    <property type="entry name" value="HTH_1"/>
    <property type="match status" value="1"/>
</dbReference>
<dbReference type="InterPro" id="IPR036388">
    <property type="entry name" value="WH-like_DNA-bd_sf"/>
</dbReference>
<evidence type="ECO:0000256" key="3">
    <source>
        <dbReference type="ARBA" id="ARBA00023125"/>
    </source>
</evidence>
<dbReference type="InterPro" id="IPR036390">
    <property type="entry name" value="WH_DNA-bd_sf"/>
</dbReference>
<accession>A0A158KYC7</accession>
<dbReference type="GO" id="GO:0003700">
    <property type="term" value="F:DNA-binding transcription factor activity"/>
    <property type="evidence" value="ECO:0007669"/>
    <property type="project" value="InterPro"/>
</dbReference>
<keyword evidence="2" id="KW-0805">Transcription regulation</keyword>
<dbReference type="SUPFAM" id="SSF46785">
    <property type="entry name" value="Winged helix' DNA-binding domain"/>
    <property type="match status" value="1"/>
</dbReference>
<evidence type="ECO:0000256" key="4">
    <source>
        <dbReference type="ARBA" id="ARBA00023163"/>
    </source>
</evidence>
<dbReference type="InterPro" id="IPR000847">
    <property type="entry name" value="LysR_HTH_N"/>
</dbReference>
<evidence type="ECO:0000313" key="6">
    <source>
        <dbReference type="EMBL" id="SAL86124.1"/>
    </source>
</evidence>
<dbReference type="PANTHER" id="PTHR30346">
    <property type="entry name" value="TRANSCRIPTIONAL DUAL REGULATOR HCAR-RELATED"/>
    <property type="match status" value="1"/>
</dbReference>
<name>A0A158KYC7_9BURK</name>
<dbReference type="FunFam" id="1.10.10.10:FF:000001">
    <property type="entry name" value="LysR family transcriptional regulator"/>
    <property type="match status" value="1"/>
</dbReference>
<reference evidence="6" key="1">
    <citation type="submission" date="2016-01" db="EMBL/GenBank/DDBJ databases">
        <authorList>
            <person name="Peeters C."/>
        </authorList>
    </citation>
    <scope>NUCLEOTIDE SEQUENCE [LARGE SCALE GENOMIC DNA]</scope>
    <source>
        <strain evidence="6">LMG 22940</strain>
    </source>
</reference>
<evidence type="ECO:0000256" key="1">
    <source>
        <dbReference type="ARBA" id="ARBA00009437"/>
    </source>
</evidence>
<sequence length="308" mass="33164">MNLRNLRYFVGVAETGSVSLTAELLHRSQPAVSRAIQELEAELGVSLFVREGRRITPSAEGWGLLPHARAVLRSADDLGARAHQFASGKVAVLRIGAAASTVESVLPRLIAIYTAAQPSVEVTLTLDSGSGLLAALERGELDAILTREVNNEFLESKCLFPMHVVAVMQKGHPLGSRRILSVEDLQDEGLLLGPKPFTSRMLFDAACRAADMSPKIMLESPFQGALLALAEVGHGVAILPSTMRLAGRSVTAHALRSDNVPIGTWTALVWDRRRRTAQVDAFIQIAAATLRNDYPGADLRLPALAVNR</sequence>
<dbReference type="Pfam" id="PF03466">
    <property type="entry name" value="LysR_substrate"/>
    <property type="match status" value="1"/>
</dbReference>
<evidence type="ECO:0000259" key="5">
    <source>
        <dbReference type="PROSITE" id="PS50931"/>
    </source>
</evidence>
<dbReference type="EMBL" id="FCON02000213">
    <property type="protein sequence ID" value="SAL86124.1"/>
    <property type="molecule type" value="Genomic_DNA"/>
</dbReference>
<dbReference type="OrthoDB" id="9133980at2"/>